<organism evidence="1 2">
    <name type="scientific">Pandoraea horticolens</name>
    <dbReference type="NCBI Taxonomy" id="2508298"/>
    <lineage>
        <taxon>Bacteria</taxon>
        <taxon>Pseudomonadati</taxon>
        <taxon>Pseudomonadota</taxon>
        <taxon>Betaproteobacteria</taxon>
        <taxon>Burkholderiales</taxon>
        <taxon>Burkholderiaceae</taxon>
        <taxon>Pandoraea</taxon>
    </lineage>
</organism>
<dbReference type="AlphaFoldDB" id="A0A5E4SKI0"/>
<dbReference type="Proteomes" id="UP000343317">
    <property type="component" value="Unassembled WGS sequence"/>
</dbReference>
<evidence type="ECO:0000313" key="1">
    <source>
        <dbReference type="EMBL" id="VVD75302.1"/>
    </source>
</evidence>
<gene>
    <name evidence="1" type="ORF">PHO31112_00807</name>
</gene>
<protein>
    <submittedName>
        <fullName evidence="1">Uncharacterized protein</fullName>
    </submittedName>
</protein>
<keyword evidence="2" id="KW-1185">Reference proteome</keyword>
<name>A0A5E4SKI0_9BURK</name>
<sequence length="93" mass="10495">MPQEITLQFLSEDKNVAYGVLFAPNPDDPGNSLYYENTDTSDVRYAAYYWAQGPLFVQPPLPNPEISLSEEAYAAYFTRLSLVDQARFKPPVA</sequence>
<accession>A0A5E4SKI0</accession>
<reference evidence="1 2" key="1">
    <citation type="submission" date="2019-08" db="EMBL/GenBank/DDBJ databases">
        <authorList>
            <person name="Peeters C."/>
        </authorList>
    </citation>
    <scope>NUCLEOTIDE SEQUENCE [LARGE SCALE GENOMIC DNA]</scope>
    <source>
        <strain evidence="1 2">LMG 31112</strain>
    </source>
</reference>
<proteinExistence type="predicted"/>
<dbReference type="EMBL" id="CABPSM010000002">
    <property type="protein sequence ID" value="VVD75302.1"/>
    <property type="molecule type" value="Genomic_DNA"/>
</dbReference>
<evidence type="ECO:0000313" key="2">
    <source>
        <dbReference type="Proteomes" id="UP000343317"/>
    </source>
</evidence>